<evidence type="ECO:0000313" key="2">
    <source>
        <dbReference type="Proteomes" id="UP000594688"/>
    </source>
</evidence>
<reference evidence="1 2" key="1">
    <citation type="submission" date="2020-02" db="EMBL/GenBank/DDBJ databases">
        <title>Genomic and physiological characterization of two novel Nitrospinaceae genera.</title>
        <authorList>
            <person name="Mueller A.J."/>
            <person name="Jung M.-Y."/>
            <person name="Strachan C.R."/>
            <person name="Herbold C.W."/>
            <person name="Kirkegaard R.H."/>
            <person name="Daims H."/>
        </authorList>
    </citation>
    <scope>NUCLEOTIDE SEQUENCE [LARGE SCALE GENOMIC DNA]</scope>
    <source>
        <strain evidence="1">EB</strain>
    </source>
</reference>
<dbReference type="InterPro" id="IPR043740">
    <property type="entry name" value="DUF5685"/>
</dbReference>
<dbReference type="KEGG" id="nli:G3M70_12435"/>
<dbReference type="Pfam" id="PF18937">
    <property type="entry name" value="DUF5685"/>
    <property type="match status" value="1"/>
</dbReference>
<proteinExistence type="predicted"/>
<gene>
    <name evidence="1" type="ORF">G3M70_12435</name>
</gene>
<organism evidence="1 2">
    <name type="scientific">Candidatus Nitronauta litoralis</name>
    <dbReference type="NCBI Taxonomy" id="2705533"/>
    <lineage>
        <taxon>Bacteria</taxon>
        <taxon>Pseudomonadati</taxon>
        <taxon>Nitrospinota/Tectimicrobiota group</taxon>
        <taxon>Nitrospinota</taxon>
        <taxon>Nitrospinia</taxon>
        <taxon>Nitrospinales</taxon>
        <taxon>Nitrospinaceae</taxon>
        <taxon>Candidatus Nitronauta</taxon>
    </lineage>
</organism>
<sequence length="313" mass="36797">MLGLVKPYKMEMLVKDCMYYKLYYCSVCRNLVRSNNRLYAFVNSYEAAFLAMLYNEMVVHDMGAVKDRCSGLPLVKVPALPPDHEAVELGAALSLLAFQVKFQDDLHDETGFWIKKYNRFLAGRLKKTFKGQIAQFEKFNIDLDVVQKEQDKLNRMERDPSLKDIDLHLSQWGELFSYIMSQPFRGKIEPDRHEVLARWFDHLGRILYLLDSMEDLHKDLDSEEFNLILRAEDNVESANENWLKTIYNRYQQRVHEQRMNMLELLPRLELNESHSIVSNILTHGLDRQCATVFDALVSKKPKTQKLLFNCQDF</sequence>
<dbReference type="AlphaFoldDB" id="A0A7T0BXF2"/>
<protein>
    <submittedName>
        <fullName evidence="1">Uncharacterized protein</fullName>
    </submittedName>
</protein>
<dbReference type="Proteomes" id="UP000594688">
    <property type="component" value="Chromosome"/>
</dbReference>
<accession>A0A7T0BXF2</accession>
<dbReference type="EMBL" id="CP048685">
    <property type="protein sequence ID" value="QPJ62637.1"/>
    <property type="molecule type" value="Genomic_DNA"/>
</dbReference>
<name>A0A7T0BXF2_9BACT</name>
<evidence type="ECO:0000313" key="1">
    <source>
        <dbReference type="EMBL" id="QPJ62637.1"/>
    </source>
</evidence>